<protein>
    <recommendedName>
        <fullName evidence="5">MARVEL domain-containing protein</fullName>
    </recommendedName>
</protein>
<dbReference type="Proteomes" id="UP000284375">
    <property type="component" value="Unassembled WGS sequence"/>
</dbReference>
<organism evidence="3 4">
    <name type="scientific">Cytospora chrysosperma</name>
    <name type="common">Cytospora canker fungus</name>
    <name type="synonym">Sphaeria chrysosperma</name>
    <dbReference type="NCBI Taxonomy" id="252740"/>
    <lineage>
        <taxon>Eukaryota</taxon>
        <taxon>Fungi</taxon>
        <taxon>Dikarya</taxon>
        <taxon>Ascomycota</taxon>
        <taxon>Pezizomycotina</taxon>
        <taxon>Sordariomycetes</taxon>
        <taxon>Sordariomycetidae</taxon>
        <taxon>Diaporthales</taxon>
        <taxon>Cytosporaceae</taxon>
        <taxon>Cytospora</taxon>
    </lineage>
</organism>
<evidence type="ECO:0008006" key="5">
    <source>
        <dbReference type="Google" id="ProtNLM"/>
    </source>
</evidence>
<evidence type="ECO:0000313" key="4">
    <source>
        <dbReference type="Proteomes" id="UP000284375"/>
    </source>
</evidence>
<feature type="region of interest" description="Disordered" evidence="1">
    <location>
        <begin position="219"/>
        <end position="251"/>
    </location>
</feature>
<feature type="compositionally biased region" description="Basic residues" evidence="1">
    <location>
        <begin position="220"/>
        <end position="230"/>
    </location>
</feature>
<dbReference type="AlphaFoldDB" id="A0A423VD29"/>
<name>A0A423VD29_CYTCH</name>
<accession>A0A423VD29</accession>
<dbReference type="EMBL" id="LJZO01000062">
    <property type="protein sequence ID" value="ROV88893.1"/>
    <property type="molecule type" value="Genomic_DNA"/>
</dbReference>
<dbReference type="OrthoDB" id="5419460at2759"/>
<reference evidence="3 4" key="1">
    <citation type="submission" date="2015-09" db="EMBL/GenBank/DDBJ databases">
        <title>Host preference determinants of Valsa canker pathogens revealed by comparative genomics.</title>
        <authorList>
            <person name="Yin Z."/>
            <person name="Huang L."/>
        </authorList>
    </citation>
    <scope>NUCLEOTIDE SEQUENCE [LARGE SCALE GENOMIC DNA]</scope>
    <source>
        <strain evidence="3 4">YSFL</strain>
    </source>
</reference>
<feature type="transmembrane region" description="Helical" evidence="2">
    <location>
        <begin position="189"/>
        <end position="208"/>
    </location>
</feature>
<feature type="transmembrane region" description="Helical" evidence="2">
    <location>
        <begin position="148"/>
        <end position="169"/>
    </location>
</feature>
<dbReference type="GO" id="GO:0006897">
    <property type="term" value="P:endocytosis"/>
    <property type="evidence" value="ECO:0007669"/>
    <property type="project" value="TreeGrafter"/>
</dbReference>
<comment type="caution">
    <text evidence="3">The sequence shown here is derived from an EMBL/GenBank/DDBJ whole genome shotgun (WGS) entry which is preliminary data.</text>
</comment>
<dbReference type="Pfam" id="PF06687">
    <property type="entry name" value="SUR7"/>
    <property type="match status" value="1"/>
</dbReference>
<evidence type="ECO:0000313" key="3">
    <source>
        <dbReference type="EMBL" id="ROV88893.1"/>
    </source>
</evidence>
<dbReference type="GO" id="GO:0031505">
    <property type="term" value="P:fungal-type cell wall organization"/>
    <property type="evidence" value="ECO:0007669"/>
    <property type="project" value="TreeGrafter"/>
</dbReference>
<gene>
    <name evidence="3" type="ORF">VSDG_08928</name>
</gene>
<dbReference type="GO" id="GO:0030866">
    <property type="term" value="P:cortical actin cytoskeleton organization"/>
    <property type="evidence" value="ECO:0007669"/>
    <property type="project" value="TreeGrafter"/>
</dbReference>
<dbReference type="GO" id="GO:0005886">
    <property type="term" value="C:plasma membrane"/>
    <property type="evidence" value="ECO:0007669"/>
    <property type="project" value="InterPro"/>
</dbReference>
<evidence type="ECO:0000256" key="1">
    <source>
        <dbReference type="SAM" id="MobiDB-lite"/>
    </source>
</evidence>
<dbReference type="GO" id="GO:0045121">
    <property type="term" value="C:membrane raft"/>
    <property type="evidence" value="ECO:0007669"/>
    <property type="project" value="TreeGrafter"/>
</dbReference>
<dbReference type="GO" id="GO:0032185">
    <property type="term" value="P:septin cytoskeleton organization"/>
    <property type="evidence" value="ECO:0007669"/>
    <property type="project" value="TreeGrafter"/>
</dbReference>
<evidence type="ECO:0000256" key="2">
    <source>
        <dbReference type="SAM" id="Phobius"/>
    </source>
</evidence>
<dbReference type="PANTHER" id="PTHR36414:SF1">
    <property type="entry name" value="PROTEIN SUR7"/>
    <property type="match status" value="1"/>
</dbReference>
<dbReference type="InterPro" id="IPR009571">
    <property type="entry name" value="SUR7/Rim9-like_fungi"/>
</dbReference>
<proteinExistence type="predicted"/>
<feature type="transmembrane region" description="Helical" evidence="2">
    <location>
        <begin position="116"/>
        <end position="136"/>
    </location>
</feature>
<keyword evidence="2" id="KW-1133">Transmembrane helix</keyword>
<keyword evidence="4" id="KW-1185">Reference proteome</keyword>
<keyword evidence="2" id="KW-0812">Transmembrane</keyword>
<sequence length="251" mass="27251">MAGHPVLGLTGLVFLAGSILLLFFIILSGVKGTTPLDKTYFLQADTSGITGARDLSQWTYFHICGAGNTGCSKASPAMPFGHAWANNADNIPSGLGGKYAGNTTAEFYFYMWRFGWVMYLMSLFFEVMAFFAGFLACCGRLGAAISGLVAFTALFFYSVAVSLMTATFVKARNAFHADGRSASLGKYAFGFSWGAWAALLIATVLFFLGTRRTDSVARNSGRRWGRRRQSTARSSNSYDVGSSRRVKDDYS</sequence>
<keyword evidence="2" id="KW-0472">Membrane</keyword>
<dbReference type="PANTHER" id="PTHR36414">
    <property type="entry name" value="PROTEIN SUR7"/>
    <property type="match status" value="1"/>
</dbReference>
<dbReference type="GO" id="GO:0005938">
    <property type="term" value="C:cell cortex"/>
    <property type="evidence" value="ECO:0007669"/>
    <property type="project" value="TreeGrafter"/>
</dbReference>
<feature type="transmembrane region" description="Helical" evidence="2">
    <location>
        <begin position="7"/>
        <end position="30"/>
    </location>
</feature>